<accession>A0AAV7J592</accession>
<dbReference type="Proteomes" id="UP000826195">
    <property type="component" value="Unassembled WGS sequence"/>
</dbReference>
<evidence type="ECO:0000313" key="2">
    <source>
        <dbReference type="Proteomes" id="UP000826195"/>
    </source>
</evidence>
<gene>
    <name evidence="1" type="ORF">KQX54_007716</name>
</gene>
<proteinExistence type="predicted"/>
<keyword evidence="2" id="KW-1185">Reference proteome</keyword>
<protein>
    <submittedName>
        <fullName evidence="1">Uncharacterized protein</fullName>
    </submittedName>
</protein>
<evidence type="ECO:0000313" key="1">
    <source>
        <dbReference type="EMBL" id="KAH0567221.1"/>
    </source>
</evidence>
<sequence length="121" mass="13124">MYTRFCANIQHIALRGSVASSVNGLIKYAHPILVYPKYRSEQAAFAATATVVVDDAATAGFSVSHGQDRLPALLPDCFHALFTGGSSNRSETSGSFGPVFWRLVSWSSNSFSSSSRRTVRF</sequence>
<dbReference type="AlphaFoldDB" id="A0AAV7J592"/>
<reference evidence="1 2" key="1">
    <citation type="journal article" date="2021" name="J. Hered.">
        <title>A chromosome-level genome assembly of the parasitoid wasp, Cotesia glomerata (Hymenoptera: Braconidae).</title>
        <authorList>
            <person name="Pinto B.J."/>
            <person name="Weis J.J."/>
            <person name="Gamble T."/>
            <person name="Ode P.J."/>
            <person name="Paul R."/>
            <person name="Zaspel J.M."/>
        </authorList>
    </citation>
    <scope>NUCLEOTIDE SEQUENCE [LARGE SCALE GENOMIC DNA]</scope>
    <source>
        <strain evidence="1">CgM1</strain>
    </source>
</reference>
<dbReference type="EMBL" id="JAHXZJ010000001">
    <property type="protein sequence ID" value="KAH0567221.1"/>
    <property type="molecule type" value="Genomic_DNA"/>
</dbReference>
<organism evidence="1 2">
    <name type="scientific">Cotesia glomerata</name>
    <name type="common">Lepidopteran parasitic wasp</name>
    <name type="synonym">Apanteles glomeratus</name>
    <dbReference type="NCBI Taxonomy" id="32391"/>
    <lineage>
        <taxon>Eukaryota</taxon>
        <taxon>Metazoa</taxon>
        <taxon>Ecdysozoa</taxon>
        <taxon>Arthropoda</taxon>
        <taxon>Hexapoda</taxon>
        <taxon>Insecta</taxon>
        <taxon>Pterygota</taxon>
        <taxon>Neoptera</taxon>
        <taxon>Endopterygota</taxon>
        <taxon>Hymenoptera</taxon>
        <taxon>Apocrita</taxon>
        <taxon>Ichneumonoidea</taxon>
        <taxon>Braconidae</taxon>
        <taxon>Microgastrinae</taxon>
        <taxon>Cotesia</taxon>
    </lineage>
</organism>
<name>A0AAV7J592_COTGL</name>
<comment type="caution">
    <text evidence="1">The sequence shown here is derived from an EMBL/GenBank/DDBJ whole genome shotgun (WGS) entry which is preliminary data.</text>
</comment>